<accession>A0A398CKV8</accession>
<dbReference type="AlphaFoldDB" id="A0A398CKV8"/>
<evidence type="ECO:0000313" key="3">
    <source>
        <dbReference type="EMBL" id="RIE02802.1"/>
    </source>
</evidence>
<feature type="compositionally biased region" description="Polar residues" evidence="1">
    <location>
        <begin position="86"/>
        <end position="99"/>
    </location>
</feature>
<dbReference type="CDD" id="cd14852">
    <property type="entry name" value="LD-carboxypeptidase"/>
    <property type="match status" value="1"/>
</dbReference>
<gene>
    <name evidence="3" type="ORF">D3H35_19400</name>
</gene>
<dbReference type="RefSeq" id="WP_119150837.1">
    <property type="nucleotide sequence ID" value="NZ_QXJM01000039.1"/>
</dbReference>
<organism evidence="3 4">
    <name type="scientific">Cohnella faecalis</name>
    <dbReference type="NCBI Taxonomy" id="2315694"/>
    <lineage>
        <taxon>Bacteria</taxon>
        <taxon>Bacillati</taxon>
        <taxon>Bacillota</taxon>
        <taxon>Bacilli</taxon>
        <taxon>Bacillales</taxon>
        <taxon>Paenibacillaceae</taxon>
        <taxon>Cohnella</taxon>
    </lineage>
</organism>
<dbReference type="PANTHER" id="PTHR34385:SF1">
    <property type="entry name" value="PEPTIDOGLYCAN L-ALANYL-D-GLUTAMATE ENDOPEPTIDASE CWLK"/>
    <property type="match status" value="1"/>
</dbReference>
<dbReference type="PANTHER" id="PTHR34385">
    <property type="entry name" value="D-ALANYL-D-ALANINE CARBOXYPEPTIDASE"/>
    <property type="match status" value="1"/>
</dbReference>
<comment type="caution">
    <text evidence="3">The sequence shown here is derived from an EMBL/GenBank/DDBJ whole genome shotgun (WGS) entry which is preliminary data.</text>
</comment>
<dbReference type="Gene3D" id="3.30.1380.10">
    <property type="match status" value="1"/>
</dbReference>
<feature type="region of interest" description="Disordered" evidence="1">
    <location>
        <begin position="1"/>
        <end position="101"/>
    </location>
</feature>
<keyword evidence="4" id="KW-1185">Reference proteome</keyword>
<dbReference type="GO" id="GO:0004180">
    <property type="term" value="F:carboxypeptidase activity"/>
    <property type="evidence" value="ECO:0007669"/>
    <property type="project" value="UniProtKB-KW"/>
</dbReference>
<dbReference type="InterPro" id="IPR003709">
    <property type="entry name" value="VanY-like_core_dom"/>
</dbReference>
<dbReference type="InterPro" id="IPR009045">
    <property type="entry name" value="Zn_M74/Hedgehog-like"/>
</dbReference>
<keyword evidence="3" id="KW-0378">Hydrolase</keyword>
<dbReference type="Pfam" id="PF02557">
    <property type="entry name" value="VanY"/>
    <property type="match status" value="1"/>
</dbReference>
<reference evidence="3 4" key="1">
    <citation type="submission" date="2018-09" db="EMBL/GenBank/DDBJ databases">
        <title>Cohnella cavernae sp. nov., isolated from a karst cave.</title>
        <authorList>
            <person name="Zhu H."/>
        </authorList>
    </citation>
    <scope>NUCLEOTIDE SEQUENCE [LARGE SCALE GENOMIC DNA]</scope>
    <source>
        <strain evidence="3 4">K2E09-144</strain>
    </source>
</reference>
<feature type="compositionally biased region" description="Low complexity" evidence="1">
    <location>
        <begin position="53"/>
        <end position="71"/>
    </location>
</feature>
<feature type="compositionally biased region" description="Acidic residues" evidence="1">
    <location>
        <begin position="37"/>
        <end position="46"/>
    </location>
</feature>
<proteinExistence type="predicted"/>
<dbReference type="Proteomes" id="UP000266340">
    <property type="component" value="Unassembled WGS sequence"/>
</dbReference>
<protein>
    <submittedName>
        <fullName evidence="3">D-alanyl-D-alanine carboxypeptidase family protein</fullName>
    </submittedName>
</protein>
<dbReference type="InterPro" id="IPR058193">
    <property type="entry name" value="VanY/YodJ_core_dom"/>
</dbReference>
<name>A0A398CKV8_9BACL</name>
<feature type="domain" description="D-alanyl-D-alanine carboxypeptidase-like core" evidence="2">
    <location>
        <begin position="163"/>
        <end position="292"/>
    </location>
</feature>
<evidence type="ECO:0000313" key="4">
    <source>
        <dbReference type="Proteomes" id="UP000266340"/>
    </source>
</evidence>
<dbReference type="InterPro" id="IPR052179">
    <property type="entry name" value="DD-CPase-like"/>
</dbReference>
<sequence>MGTVHKCSGRQQPPYSRIPSSTIGPGETPSDTPTDAPVDDPSEEPNESPASYPSDDPAGNPSASPSANPSDEQPSETPSKEPKPQTDPQGNKGENSSNAIPAWAANSLPSLTVERKNGLAVISNPSSLYVLVNKKRNLSSSYAPKDLVQPDIPFSFDGDSPKKKLRRQAAEALEKLFAGAGKAGIELKGVSGYRSYATQKAIFTANADKKGEAEANRTSAYPGQSEHQTGLAIDVSSAAVGYALEESFGKTKEGKWLAAHASEYGFIIRYPKGKEKITGYKYEPWHIRYIGKEAAKDITASGQTLEQYFDALEASVVK</sequence>
<keyword evidence="3" id="KW-0121">Carboxypeptidase</keyword>
<evidence type="ECO:0000259" key="2">
    <source>
        <dbReference type="Pfam" id="PF02557"/>
    </source>
</evidence>
<dbReference type="SUPFAM" id="SSF55166">
    <property type="entry name" value="Hedgehog/DD-peptidase"/>
    <property type="match status" value="1"/>
</dbReference>
<dbReference type="GO" id="GO:0006508">
    <property type="term" value="P:proteolysis"/>
    <property type="evidence" value="ECO:0007669"/>
    <property type="project" value="InterPro"/>
</dbReference>
<feature type="compositionally biased region" description="Polar residues" evidence="1">
    <location>
        <begin position="9"/>
        <end position="33"/>
    </location>
</feature>
<dbReference type="EMBL" id="QXJM01000039">
    <property type="protein sequence ID" value="RIE02802.1"/>
    <property type="molecule type" value="Genomic_DNA"/>
</dbReference>
<dbReference type="OrthoDB" id="9792074at2"/>
<evidence type="ECO:0000256" key="1">
    <source>
        <dbReference type="SAM" id="MobiDB-lite"/>
    </source>
</evidence>
<keyword evidence="3" id="KW-0645">Protease</keyword>